<keyword evidence="2" id="KW-1185">Reference proteome</keyword>
<organism evidence="1 2">
    <name type="scientific">Catharanthus roseus</name>
    <name type="common">Madagascar periwinkle</name>
    <name type="synonym">Vinca rosea</name>
    <dbReference type="NCBI Taxonomy" id="4058"/>
    <lineage>
        <taxon>Eukaryota</taxon>
        <taxon>Viridiplantae</taxon>
        <taxon>Streptophyta</taxon>
        <taxon>Embryophyta</taxon>
        <taxon>Tracheophyta</taxon>
        <taxon>Spermatophyta</taxon>
        <taxon>Magnoliopsida</taxon>
        <taxon>eudicotyledons</taxon>
        <taxon>Gunneridae</taxon>
        <taxon>Pentapetalae</taxon>
        <taxon>asterids</taxon>
        <taxon>lamiids</taxon>
        <taxon>Gentianales</taxon>
        <taxon>Apocynaceae</taxon>
        <taxon>Rauvolfioideae</taxon>
        <taxon>Vinceae</taxon>
        <taxon>Catharanthinae</taxon>
        <taxon>Catharanthus</taxon>
    </lineage>
</organism>
<evidence type="ECO:0000313" key="1">
    <source>
        <dbReference type="EMBL" id="KAI5672037.1"/>
    </source>
</evidence>
<comment type="caution">
    <text evidence="1">The sequence shown here is derived from an EMBL/GenBank/DDBJ whole genome shotgun (WGS) entry which is preliminary data.</text>
</comment>
<evidence type="ECO:0000313" key="2">
    <source>
        <dbReference type="Proteomes" id="UP001060085"/>
    </source>
</evidence>
<protein>
    <submittedName>
        <fullName evidence="1">Uncharacterized protein</fullName>
    </submittedName>
</protein>
<dbReference type="Proteomes" id="UP001060085">
    <property type="component" value="Linkage Group LG03"/>
</dbReference>
<proteinExistence type="predicted"/>
<dbReference type="EMBL" id="CM044703">
    <property type="protein sequence ID" value="KAI5672037.1"/>
    <property type="molecule type" value="Genomic_DNA"/>
</dbReference>
<sequence>MSKRRFDRRLYVNLGCERGEGRKKKASLDDDDEDKEDVPARNWPVENWKLYVKNGRHNHKIGVYPHAQAQAVRLTDDHLKLTEEFSTKKQSGLCCEIHMILYDF</sequence>
<reference evidence="2" key="1">
    <citation type="journal article" date="2023" name="Nat. Plants">
        <title>Single-cell RNA sequencing provides a high-resolution roadmap for understanding the multicellular compartmentation of specialized metabolism.</title>
        <authorList>
            <person name="Sun S."/>
            <person name="Shen X."/>
            <person name="Li Y."/>
            <person name="Li Y."/>
            <person name="Wang S."/>
            <person name="Li R."/>
            <person name="Zhang H."/>
            <person name="Shen G."/>
            <person name="Guo B."/>
            <person name="Wei J."/>
            <person name="Xu J."/>
            <person name="St-Pierre B."/>
            <person name="Chen S."/>
            <person name="Sun C."/>
        </authorList>
    </citation>
    <scope>NUCLEOTIDE SEQUENCE [LARGE SCALE GENOMIC DNA]</scope>
</reference>
<accession>A0ACC0BHA4</accession>
<gene>
    <name evidence="1" type="ORF">M9H77_12401</name>
</gene>
<name>A0ACC0BHA4_CATRO</name>